<dbReference type="RefSeq" id="WP_252850975.1">
    <property type="nucleotide sequence ID" value="NZ_JAMXLR010000012.1"/>
</dbReference>
<dbReference type="EMBL" id="JAMXLR010000012">
    <property type="protein sequence ID" value="MCO6042876.1"/>
    <property type="molecule type" value="Genomic_DNA"/>
</dbReference>
<comment type="caution">
    <text evidence="1">The sequence shown here is derived from an EMBL/GenBank/DDBJ whole genome shotgun (WGS) entry which is preliminary data.</text>
</comment>
<gene>
    <name evidence="1" type="ORF">NG895_03045</name>
</gene>
<keyword evidence="2" id="KW-1185">Reference proteome</keyword>
<evidence type="ECO:0000313" key="2">
    <source>
        <dbReference type="Proteomes" id="UP001155241"/>
    </source>
</evidence>
<evidence type="ECO:0000313" key="1">
    <source>
        <dbReference type="EMBL" id="MCO6042876.1"/>
    </source>
</evidence>
<reference evidence="1" key="1">
    <citation type="submission" date="2022-06" db="EMBL/GenBank/DDBJ databases">
        <title>Aeoliella straminimaris, a novel planctomycete from sediments.</title>
        <authorList>
            <person name="Vitorino I.R."/>
            <person name="Lage O.M."/>
        </authorList>
    </citation>
    <scope>NUCLEOTIDE SEQUENCE</scope>
    <source>
        <strain evidence="1">ICT_H6.2</strain>
    </source>
</reference>
<dbReference type="AlphaFoldDB" id="A0A9X2FB89"/>
<proteinExistence type="predicted"/>
<dbReference type="Proteomes" id="UP001155241">
    <property type="component" value="Unassembled WGS sequence"/>
</dbReference>
<name>A0A9X2FB89_9BACT</name>
<organism evidence="1 2">
    <name type="scientific">Aeoliella straminimaris</name>
    <dbReference type="NCBI Taxonomy" id="2954799"/>
    <lineage>
        <taxon>Bacteria</taxon>
        <taxon>Pseudomonadati</taxon>
        <taxon>Planctomycetota</taxon>
        <taxon>Planctomycetia</taxon>
        <taxon>Pirellulales</taxon>
        <taxon>Lacipirellulaceae</taxon>
        <taxon>Aeoliella</taxon>
    </lineage>
</organism>
<sequence>MTRAEQCELLASQIGWAAAVAEVYGEHPIADHRQYARFLRGHHFTLTEITHAIKLRFNLGSPQTIGRWLNPLYNVTQAAYMRRWRARRSIGLL</sequence>
<accession>A0A9X2FB89</accession>
<protein>
    <submittedName>
        <fullName evidence="1">Uncharacterized protein</fullName>
    </submittedName>
</protein>